<feature type="region of interest" description="Disordered" evidence="1">
    <location>
        <begin position="1"/>
        <end position="123"/>
    </location>
</feature>
<dbReference type="EMBL" id="KB202953">
    <property type="protein sequence ID" value="ESO87134.1"/>
    <property type="molecule type" value="Genomic_DNA"/>
</dbReference>
<evidence type="ECO:0000313" key="2">
    <source>
        <dbReference type="EMBL" id="ESO87134.1"/>
    </source>
</evidence>
<dbReference type="OrthoDB" id="6365503at2759"/>
<dbReference type="RefSeq" id="XP_009062085.1">
    <property type="nucleotide sequence ID" value="XM_009063837.1"/>
</dbReference>
<feature type="compositionally biased region" description="Low complexity" evidence="1">
    <location>
        <begin position="91"/>
        <end position="108"/>
    </location>
</feature>
<accession>V4BE77</accession>
<feature type="compositionally biased region" description="Polar residues" evidence="1">
    <location>
        <begin position="64"/>
        <end position="78"/>
    </location>
</feature>
<sequence>MAASSSSRRKRVRSDVDEDGDESLPISKRINGLHIQPGRNGFHNNNQLTPPVNGNNHVQEENWHQQASEVPSLSSQLSPLGVSAAQHSHHNINNNVENGQSNSSGSSNLHPDLQGYDPELKSTDNPHYFQINEVLFRAHVERQTRINPYFNDT</sequence>
<proteinExistence type="predicted"/>
<evidence type="ECO:0000256" key="1">
    <source>
        <dbReference type="SAM" id="MobiDB-lite"/>
    </source>
</evidence>
<dbReference type="GeneID" id="20236351"/>
<dbReference type="CTD" id="20236351"/>
<dbReference type="KEGG" id="lgi:LOTGIDRAFT_154629"/>
<organism evidence="2 3">
    <name type="scientific">Lottia gigantea</name>
    <name type="common">Giant owl limpet</name>
    <dbReference type="NCBI Taxonomy" id="225164"/>
    <lineage>
        <taxon>Eukaryota</taxon>
        <taxon>Metazoa</taxon>
        <taxon>Spiralia</taxon>
        <taxon>Lophotrochozoa</taxon>
        <taxon>Mollusca</taxon>
        <taxon>Gastropoda</taxon>
        <taxon>Patellogastropoda</taxon>
        <taxon>Lottioidea</taxon>
        <taxon>Lottiidae</taxon>
        <taxon>Lottia</taxon>
    </lineage>
</organism>
<keyword evidence="3" id="KW-1185">Reference proteome</keyword>
<feature type="compositionally biased region" description="Polar residues" evidence="1">
    <location>
        <begin position="42"/>
        <end position="57"/>
    </location>
</feature>
<reference evidence="2 3" key="1">
    <citation type="journal article" date="2013" name="Nature">
        <title>Insights into bilaterian evolution from three spiralian genomes.</title>
        <authorList>
            <person name="Simakov O."/>
            <person name="Marletaz F."/>
            <person name="Cho S.J."/>
            <person name="Edsinger-Gonzales E."/>
            <person name="Havlak P."/>
            <person name="Hellsten U."/>
            <person name="Kuo D.H."/>
            <person name="Larsson T."/>
            <person name="Lv J."/>
            <person name="Arendt D."/>
            <person name="Savage R."/>
            <person name="Osoegawa K."/>
            <person name="de Jong P."/>
            <person name="Grimwood J."/>
            <person name="Chapman J.A."/>
            <person name="Shapiro H."/>
            <person name="Aerts A."/>
            <person name="Otillar R.P."/>
            <person name="Terry A.Y."/>
            <person name="Boore J.L."/>
            <person name="Grigoriev I.V."/>
            <person name="Lindberg D.R."/>
            <person name="Seaver E.C."/>
            <person name="Weisblat D.A."/>
            <person name="Putnam N.H."/>
            <person name="Rokhsar D.S."/>
        </authorList>
    </citation>
    <scope>NUCLEOTIDE SEQUENCE [LARGE SCALE GENOMIC DNA]</scope>
</reference>
<dbReference type="AlphaFoldDB" id="V4BE77"/>
<dbReference type="Proteomes" id="UP000030746">
    <property type="component" value="Unassembled WGS sequence"/>
</dbReference>
<dbReference type="HOGENOM" id="CLU_139360_1_0_1"/>
<name>V4BE77_LOTGI</name>
<protein>
    <submittedName>
        <fullName evidence="2">Uncharacterized protein</fullName>
    </submittedName>
</protein>
<evidence type="ECO:0000313" key="3">
    <source>
        <dbReference type="Proteomes" id="UP000030746"/>
    </source>
</evidence>
<dbReference type="OMA" id="CYPISKR"/>
<gene>
    <name evidence="2" type="ORF">LOTGIDRAFT_154629</name>
</gene>